<dbReference type="Gene3D" id="3.90.190.10">
    <property type="entry name" value="Protein tyrosine phosphatase superfamily"/>
    <property type="match status" value="1"/>
</dbReference>
<dbReference type="GO" id="GO:0016740">
    <property type="term" value="F:transferase activity"/>
    <property type="evidence" value="ECO:0007669"/>
    <property type="project" value="UniProtKB-KW"/>
</dbReference>
<comment type="caution">
    <text evidence="2">The sequence shown here is derived from an EMBL/GenBank/DDBJ whole genome shotgun (WGS) entry which is preliminary data.</text>
</comment>
<gene>
    <name evidence="2" type="ORF">OFY17_09295</name>
</gene>
<dbReference type="InterPro" id="IPR029021">
    <property type="entry name" value="Prot-tyrosine_phosphatase-like"/>
</dbReference>
<organism evidence="2 3">
    <name type="scientific">Marinomonas sargassi</name>
    <dbReference type="NCBI Taxonomy" id="2984494"/>
    <lineage>
        <taxon>Bacteria</taxon>
        <taxon>Pseudomonadati</taxon>
        <taxon>Pseudomonadota</taxon>
        <taxon>Gammaproteobacteria</taxon>
        <taxon>Oceanospirillales</taxon>
        <taxon>Oceanospirillaceae</taxon>
        <taxon>Marinomonas</taxon>
    </lineage>
</organism>
<keyword evidence="2" id="KW-0808">Transferase</keyword>
<proteinExistence type="predicted"/>
<evidence type="ECO:0000313" key="2">
    <source>
        <dbReference type="EMBL" id="MCV2403071.1"/>
    </source>
</evidence>
<dbReference type="Proteomes" id="UP001209713">
    <property type="component" value="Unassembled WGS sequence"/>
</dbReference>
<keyword evidence="3" id="KW-1185">Reference proteome</keyword>
<dbReference type="EMBL" id="JAOVZB010000004">
    <property type="protein sequence ID" value="MCV2403071.1"/>
    <property type="molecule type" value="Genomic_DNA"/>
</dbReference>
<reference evidence="2 3" key="1">
    <citation type="submission" date="2022-10" db="EMBL/GenBank/DDBJ databases">
        <title>Marinomonas transparenta sp. nov. and Marinomonas sargassi sp. nov., isolated from marine alga (Sargassum natans (L.) Gaillon).</title>
        <authorList>
            <person name="Wang Y."/>
        </authorList>
    </citation>
    <scope>NUCLEOTIDE SEQUENCE [LARGE SCALE GENOMIC DNA]</scope>
    <source>
        <strain evidence="2 3">C2222</strain>
    </source>
</reference>
<sequence>MSNVVVQLDNNYFVTAQIMASDMAEFKAQGFEQIINNRPEGESEGQPSEESIRLAAEALGMQYVNNPIVLSQLSQQQIDTQEEALLVDKKTLAFCRTGTRSSVLWVLSETGKGGDYSQLVTEVSGKGFDLERCAPAMAPFVKG</sequence>
<dbReference type="RefSeq" id="WP_263530454.1">
    <property type="nucleotide sequence ID" value="NZ_JAOVZB010000004.1"/>
</dbReference>
<name>A0ABT2YT57_9GAMM</name>
<dbReference type="InterPro" id="IPR005939">
    <property type="entry name" value="BLH_phosphatase-like"/>
</dbReference>
<feature type="domain" description="Beta-lactamase hydrolase-like protein phosphatase-like" evidence="1">
    <location>
        <begin position="9"/>
        <end position="110"/>
    </location>
</feature>
<evidence type="ECO:0000313" key="3">
    <source>
        <dbReference type="Proteomes" id="UP001209713"/>
    </source>
</evidence>
<accession>A0ABT2YT57</accession>
<dbReference type="Pfam" id="PF04273">
    <property type="entry name" value="BLH_phosphatase"/>
    <property type="match status" value="1"/>
</dbReference>
<protein>
    <submittedName>
        <fullName evidence="2">TIGR01244 family sulfur transferase</fullName>
    </submittedName>
</protein>
<dbReference type="NCBIfam" id="TIGR01244">
    <property type="entry name" value="TIGR01244 family sulfur transferase"/>
    <property type="match status" value="1"/>
</dbReference>
<evidence type="ECO:0000259" key="1">
    <source>
        <dbReference type="Pfam" id="PF04273"/>
    </source>
</evidence>